<dbReference type="Proteomes" id="UP000299102">
    <property type="component" value="Unassembled WGS sequence"/>
</dbReference>
<reference evidence="2 3" key="1">
    <citation type="journal article" date="2019" name="Commun. Biol.">
        <title>The bagworm genome reveals a unique fibroin gene that provides high tensile strength.</title>
        <authorList>
            <person name="Kono N."/>
            <person name="Nakamura H."/>
            <person name="Ohtoshi R."/>
            <person name="Tomita M."/>
            <person name="Numata K."/>
            <person name="Arakawa K."/>
        </authorList>
    </citation>
    <scope>NUCLEOTIDE SEQUENCE [LARGE SCALE GENOMIC DNA]</scope>
</reference>
<feature type="region of interest" description="Disordered" evidence="1">
    <location>
        <begin position="155"/>
        <end position="187"/>
    </location>
</feature>
<evidence type="ECO:0000256" key="1">
    <source>
        <dbReference type="SAM" id="MobiDB-lite"/>
    </source>
</evidence>
<name>A0A4C1W5V8_EUMVA</name>
<comment type="caution">
    <text evidence="2">The sequence shown here is derived from an EMBL/GenBank/DDBJ whole genome shotgun (WGS) entry which is preliminary data.</text>
</comment>
<sequence>MRWREHEVSVALHRARRSPEAILRGHLRRSLRGLALLCSLFICKRESPSIFRHKSDSVSNKRPAGAGALERSARHRARSPAAAGQIGCESESPSCLRGEEVKVRLDPLSHSRFSQRLHDDERGRTAGSRLRRHESWIENTRLLSVASRFDEVARDDGCGANASQDSSYRTCPRQKLSLPTNGRDTPA</sequence>
<gene>
    <name evidence="2" type="ORF">EVAR_86999_1</name>
</gene>
<dbReference type="AlphaFoldDB" id="A0A4C1W5V8"/>
<keyword evidence="3" id="KW-1185">Reference proteome</keyword>
<evidence type="ECO:0000313" key="2">
    <source>
        <dbReference type="EMBL" id="GBP46746.1"/>
    </source>
</evidence>
<feature type="compositionally biased region" description="Polar residues" evidence="1">
    <location>
        <begin position="177"/>
        <end position="187"/>
    </location>
</feature>
<evidence type="ECO:0000313" key="3">
    <source>
        <dbReference type="Proteomes" id="UP000299102"/>
    </source>
</evidence>
<organism evidence="2 3">
    <name type="scientific">Eumeta variegata</name>
    <name type="common">Bagworm moth</name>
    <name type="synonym">Eumeta japonica</name>
    <dbReference type="NCBI Taxonomy" id="151549"/>
    <lineage>
        <taxon>Eukaryota</taxon>
        <taxon>Metazoa</taxon>
        <taxon>Ecdysozoa</taxon>
        <taxon>Arthropoda</taxon>
        <taxon>Hexapoda</taxon>
        <taxon>Insecta</taxon>
        <taxon>Pterygota</taxon>
        <taxon>Neoptera</taxon>
        <taxon>Endopterygota</taxon>
        <taxon>Lepidoptera</taxon>
        <taxon>Glossata</taxon>
        <taxon>Ditrysia</taxon>
        <taxon>Tineoidea</taxon>
        <taxon>Psychidae</taxon>
        <taxon>Oiketicinae</taxon>
        <taxon>Eumeta</taxon>
    </lineage>
</organism>
<protein>
    <submittedName>
        <fullName evidence="2">Uncharacterized protein</fullName>
    </submittedName>
</protein>
<accession>A0A4C1W5V8</accession>
<dbReference type="EMBL" id="BGZK01000488">
    <property type="protein sequence ID" value="GBP46746.1"/>
    <property type="molecule type" value="Genomic_DNA"/>
</dbReference>
<proteinExistence type="predicted"/>
<feature type="region of interest" description="Disordered" evidence="1">
    <location>
        <begin position="54"/>
        <end position="92"/>
    </location>
</feature>